<protein>
    <recommendedName>
        <fullName evidence="12">Methyl-accepting chemotaxis protein</fullName>
    </recommendedName>
</protein>
<keyword evidence="2" id="KW-0997">Cell inner membrane</keyword>
<evidence type="ECO:0000259" key="8">
    <source>
        <dbReference type="PROSITE" id="PS50192"/>
    </source>
</evidence>
<proteinExistence type="inferred from homology"/>
<dbReference type="InterPro" id="IPR004089">
    <property type="entry name" value="MCPsignal_dom"/>
</dbReference>
<comment type="similarity">
    <text evidence="4">Belongs to the methyl-accepting chemotaxis (MCP) protein family.</text>
</comment>
<dbReference type="InterPro" id="IPR000727">
    <property type="entry name" value="T_SNARE_dom"/>
</dbReference>
<dbReference type="GO" id="GO:0007165">
    <property type="term" value="P:signal transduction"/>
    <property type="evidence" value="ECO:0007669"/>
    <property type="project" value="UniProtKB-KW"/>
</dbReference>
<evidence type="ECO:0000256" key="3">
    <source>
        <dbReference type="ARBA" id="ARBA00023224"/>
    </source>
</evidence>
<evidence type="ECO:0000256" key="4">
    <source>
        <dbReference type="ARBA" id="ARBA00029447"/>
    </source>
</evidence>
<comment type="subcellular location">
    <subcellularLocation>
        <location evidence="1">Cell inner membrane</location>
        <topology evidence="1">Multi-pass membrane protein</topology>
    </subcellularLocation>
</comment>
<keyword evidence="2" id="KW-1003">Cell membrane</keyword>
<dbReference type="EMBL" id="AP024086">
    <property type="protein sequence ID" value="BCL62839.1"/>
    <property type="molecule type" value="Genomic_DNA"/>
</dbReference>
<evidence type="ECO:0000259" key="7">
    <source>
        <dbReference type="PROSITE" id="PS50111"/>
    </source>
</evidence>
<dbReference type="GO" id="GO:0005886">
    <property type="term" value="C:plasma membrane"/>
    <property type="evidence" value="ECO:0007669"/>
    <property type="project" value="UniProtKB-SubCell"/>
</dbReference>
<evidence type="ECO:0000256" key="5">
    <source>
        <dbReference type="PROSITE-ProRule" id="PRU00284"/>
    </source>
</evidence>
<evidence type="ECO:0000256" key="1">
    <source>
        <dbReference type="ARBA" id="ARBA00004429"/>
    </source>
</evidence>
<keyword evidence="11" id="KW-1185">Reference proteome</keyword>
<dbReference type="SMART" id="SM00283">
    <property type="entry name" value="MA"/>
    <property type="match status" value="1"/>
</dbReference>
<feature type="domain" description="HAMP" evidence="9">
    <location>
        <begin position="314"/>
        <end position="368"/>
    </location>
</feature>
<dbReference type="Proteomes" id="UP000826725">
    <property type="component" value="Chromosome"/>
</dbReference>
<feature type="transmembrane region" description="Helical" evidence="6">
    <location>
        <begin position="292"/>
        <end position="313"/>
    </location>
</feature>
<evidence type="ECO:0000259" key="9">
    <source>
        <dbReference type="PROSITE" id="PS50885"/>
    </source>
</evidence>
<keyword evidence="3 5" id="KW-0807">Transducer</keyword>
<feature type="transmembrane region" description="Helical" evidence="6">
    <location>
        <begin position="7"/>
        <end position="28"/>
    </location>
</feature>
<dbReference type="KEGG" id="dbk:DGMP_35320"/>
<keyword evidence="6" id="KW-0812">Transmembrane</keyword>
<evidence type="ECO:0000256" key="2">
    <source>
        <dbReference type="ARBA" id="ARBA00022519"/>
    </source>
</evidence>
<evidence type="ECO:0000313" key="10">
    <source>
        <dbReference type="EMBL" id="BCL62839.1"/>
    </source>
</evidence>
<accession>A0A8D5JIM1</accession>
<dbReference type="SMART" id="SM00304">
    <property type="entry name" value="HAMP"/>
    <property type="match status" value="1"/>
</dbReference>
<dbReference type="InterPro" id="IPR003660">
    <property type="entry name" value="HAMP_dom"/>
</dbReference>
<dbReference type="CDD" id="cd06225">
    <property type="entry name" value="HAMP"/>
    <property type="match status" value="1"/>
</dbReference>
<keyword evidence="6" id="KW-1133">Transmembrane helix</keyword>
<gene>
    <name evidence="10" type="ORF">DGMP_35320</name>
</gene>
<name>A0A8D5JIM1_9BACT</name>
<sequence>MTIKSKIILLAAVGIFGLLFISVINYIIDTAKVRDYRVMDLSREIVQVILNEVLIINTSSTTDPKVDAFQKEHSHAGELIAEIRALSKGEKIDAILRRMETAEKKLAAVDKAFIETNKIIANHKNHILQEVSTVAEAVLKILGSINEKETELAMEGDLLLPATMVLRDEVKNVLNTVNERTIAIQSLFLVNDGKKFKEDIRKSREKTTRFSKNVETVISAKINADYQKIWTQIVESFKKIKKMEDAVFVEWQKNQALNGDLLTISSEAQQAAQGILTLVKGNIAENTKTANFTVLVTVFAVLVLLVGLSIVIVRTTIGPIKNVVSRLKEIAEGDGDLTKRLDAVSRDELGALATAFNTFVEKIQKTITDVTGTAARLHQSSGTLTTIAGQLAQGVEQTSGKAETVAVASEEVSANMGSVAAAMEEASTNVSLVATATDEMTTSINEIAKNTESANSITNEAVTQTAACSEQVLTLGDAADEIGNVLETITEISEQVNLLALNATIEAARAGEAGKGFAVVANEIKELAKQTSDATMEIKTKVEGIQQSTQGTVKGIESISSTINRVHEIVAVISTSVEEQLATTNEISENISQASTGIVEVNENVAQSATVVSSIASDIGEVNVAAHKMADNSDEVNKNGRDMRKLAEELNDLVTTFKV</sequence>
<feature type="domain" description="Methyl-accepting transducer" evidence="7">
    <location>
        <begin position="387"/>
        <end position="623"/>
    </location>
</feature>
<evidence type="ECO:0000256" key="6">
    <source>
        <dbReference type="SAM" id="Phobius"/>
    </source>
</evidence>
<dbReference type="Pfam" id="PF00015">
    <property type="entry name" value="MCPsignal"/>
    <property type="match status" value="1"/>
</dbReference>
<dbReference type="PANTHER" id="PTHR32089">
    <property type="entry name" value="METHYL-ACCEPTING CHEMOTAXIS PROTEIN MCPB"/>
    <property type="match status" value="1"/>
</dbReference>
<evidence type="ECO:0000313" key="11">
    <source>
        <dbReference type="Proteomes" id="UP000826725"/>
    </source>
</evidence>
<keyword evidence="6" id="KW-0472">Membrane</keyword>
<dbReference type="Pfam" id="PF00672">
    <property type="entry name" value="HAMP"/>
    <property type="match status" value="1"/>
</dbReference>
<dbReference type="AlphaFoldDB" id="A0A8D5JIM1"/>
<feature type="domain" description="T-SNARE coiled-coil homology" evidence="8">
    <location>
        <begin position="546"/>
        <end position="608"/>
    </location>
</feature>
<organism evidence="10 11">
    <name type="scientific">Desulfomarina profundi</name>
    <dbReference type="NCBI Taxonomy" id="2772557"/>
    <lineage>
        <taxon>Bacteria</taxon>
        <taxon>Pseudomonadati</taxon>
        <taxon>Thermodesulfobacteriota</taxon>
        <taxon>Desulfobulbia</taxon>
        <taxon>Desulfobulbales</taxon>
        <taxon>Desulfobulbaceae</taxon>
        <taxon>Desulfomarina</taxon>
    </lineage>
</organism>
<dbReference type="PROSITE" id="PS50111">
    <property type="entry name" value="CHEMOTAXIS_TRANSDUC_2"/>
    <property type="match status" value="1"/>
</dbReference>
<dbReference type="PROSITE" id="PS50192">
    <property type="entry name" value="T_SNARE"/>
    <property type="match status" value="1"/>
</dbReference>
<dbReference type="PANTHER" id="PTHR32089:SF112">
    <property type="entry name" value="LYSOZYME-LIKE PROTEIN-RELATED"/>
    <property type="match status" value="1"/>
</dbReference>
<dbReference type="PROSITE" id="PS50885">
    <property type="entry name" value="HAMP"/>
    <property type="match status" value="1"/>
</dbReference>
<reference evidence="10" key="1">
    <citation type="submission" date="2020-09" db="EMBL/GenBank/DDBJ databases">
        <title>Desulfogranum mesoprofundum gen. nov., sp. nov., a novel mesophilic, sulfate-reducing chemolithoautotroph isolated from a deep-sea hydrothermal vent chimney in the Suiyo Seamount.</title>
        <authorList>
            <person name="Hashimoto Y."/>
            <person name="Nakagawa S."/>
        </authorList>
    </citation>
    <scope>NUCLEOTIDE SEQUENCE</scope>
    <source>
        <strain evidence="10">KT2</strain>
    </source>
</reference>
<evidence type="ECO:0008006" key="12">
    <source>
        <dbReference type="Google" id="ProtNLM"/>
    </source>
</evidence>